<dbReference type="EMBL" id="AONG01000003">
    <property type="protein sequence ID" value="KIQ71193.1"/>
    <property type="molecule type" value="Genomic_DNA"/>
</dbReference>
<dbReference type="STRING" id="1123501.Wenmar_00572"/>
<accession>A0A0D0QJN1</accession>
<dbReference type="AlphaFoldDB" id="A0A0D0QJN1"/>
<organism evidence="1 2">
    <name type="scientific">Wenxinia marina DSM 24838</name>
    <dbReference type="NCBI Taxonomy" id="1123501"/>
    <lineage>
        <taxon>Bacteria</taxon>
        <taxon>Pseudomonadati</taxon>
        <taxon>Pseudomonadota</taxon>
        <taxon>Alphaproteobacteria</taxon>
        <taxon>Rhodobacterales</taxon>
        <taxon>Roseobacteraceae</taxon>
        <taxon>Wenxinia</taxon>
    </lineage>
</organism>
<dbReference type="eggNOG" id="ENOG5032KZN">
    <property type="taxonomic scope" value="Bacteria"/>
</dbReference>
<gene>
    <name evidence="1" type="ORF">Wenmar_00572</name>
</gene>
<dbReference type="Proteomes" id="UP000035100">
    <property type="component" value="Unassembled WGS sequence"/>
</dbReference>
<comment type="caution">
    <text evidence="1">The sequence shown here is derived from an EMBL/GenBank/DDBJ whole genome shotgun (WGS) entry which is preliminary data.</text>
</comment>
<reference evidence="1 2" key="1">
    <citation type="submission" date="2013-01" db="EMBL/GenBank/DDBJ databases">
        <authorList>
            <person name="Fiebig A."/>
            <person name="Goeker M."/>
            <person name="Klenk H.-P.P."/>
        </authorList>
    </citation>
    <scope>NUCLEOTIDE SEQUENCE [LARGE SCALE GENOMIC DNA]</scope>
    <source>
        <strain evidence="1 2">DSM 24838</strain>
    </source>
</reference>
<evidence type="ECO:0000313" key="2">
    <source>
        <dbReference type="Proteomes" id="UP000035100"/>
    </source>
</evidence>
<name>A0A0D0QJN1_9RHOB</name>
<keyword evidence="2" id="KW-1185">Reference proteome</keyword>
<sequence length="71" mass="7202">MQAGLLAVMALAVLDRGGIATPLPSALFWPVAGLTALTCLANVASPSRPERRLWGPVTALMLAAALGTAFA</sequence>
<dbReference type="RefSeq" id="WP_254657703.1">
    <property type="nucleotide sequence ID" value="NZ_KN848371.1"/>
</dbReference>
<evidence type="ECO:0000313" key="1">
    <source>
        <dbReference type="EMBL" id="KIQ71193.1"/>
    </source>
</evidence>
<proteinExistence type="predicted"/>
<protein>
    <submittedName>
        <fullName evidence="1">Uncharacterized protein</fullName>
    </submittedName>
</protein>